<evidence type="ECO:0000313" key="3">
    <source>
        <dbReference type="Proteomes" id="UP001159363"/>
    </source>
</evidence>
<sequence length="570" mass="63350">MQGWERGEYPEKTRQQAALSNMIPACEGAGVNPAGIEPGSPWWEASALATAPPLPLLYQRDNRIELPKISCAIIILQLKTHDNDDNNHREVGDTMIYCSVYRRLWRRPDRENLFLRRRKYFPVSERIVTIPYVHKPALHGMRTTDNAGIQERGEKGDPRGNPPTNGIVWHENPGVTKPGVENRFGMVGGELSNCSASAAPGIFVVTHNNGRPHHYLLLHGHPSRAAPGCDVIQNTGWLPASTLESCLKTKKTLLNVAAVCSGLSGRFLLRRTGFNSWRRVSWFSYAEIVQDYAAGLRVFSGSSHFPRPCITASLHMHLTSPSTANKSKRSDAQLRGQSANNAVDKTKFGFLVSRGVKRLLRSATYRGVSRTPSRPAVTAQNWAPGEPKNGSWTAHDCLGASGRRPRPASVAERRRPQAAITPPRQTCVSKPRPCTDSQLMTWLKLSRLELHFARVALSSVVASLKRSDVLTLSPKLRRLPTRQTSSQHFDERRRKLTDLTQSMVFLVSLIAGNESWTTSETNLKDVKQLVHRAMSVRSNEGGREGIEWEGGGCFGDAENFKRQRKKGAPT</sequence>
<keyword evidence="3" id="KW-1185">Reference proteome</keyword>
<name>A0ABQ9HJK8_9NEOP</name>
<feature type="region of interest" description="Disordered" evidence="1">
    <location>
        <begin position="370"/>
        <end position="432"/>
    </location>
</feature>
<dbReference type="Proteomes" id="UP001159363">
    <property type="component" value="Chromosome 4"/>
</dbReference>
<protein>
    <submittedName>
        <fullName evidence="2">Uncharacterized protein</fullName>
    </submittedName>
</protein>
<dbReference type="EMBL" id="JARBHB010000005">
    <property type="protein sequence ID" value="KAJ8884533.1"/>
    <property type="molecule type" value="Genomic_DNA"/>
</dbReference>
<feature type="region of interest" description="Disordered" evidence="1">
    <location>
        <begin position="147"/>
        <end position="173"/>
    </location>
</feature>
<evidence type="ECO:0000313" key="2">
    <source>
        <dbReference type="EMBL" id="KAJ8884533.1"/>
    </source>
</evidence>
<reference evidence="2 3" key="1">
    <citation type="submission" date="2023-02" db="EMBL/GenBank/DDBJ databases">
        <title>LHISI_Scaffold_Assembly.</title>
        <authorList>
            <person name="Stuart O.P."/>
            <person name="Cleave R."/>
            <person name="Magrath M.J.L."/>
            <person name="Mikheyev A.S."/>
        </authorList>
    </citation>
    <scope>NUCLEOTIDE SEQUENCE [LARGE SCALE GENOMIC DNA]</scope>
    <source>
        <strain evidence="2">Daus_M_001</strain>
        <tissue evidence="2">Leg muscle</tissue>
    </source>
</reference>
<accession>A0ABQ9HJK8</accession>
<evidence type="ECO:0000256" key="1">
    <source>
        <dbReference type="SAM" id="MobiDB-lite"/>
    </source>
</evidence>
<comment type="caution">
    <text evidence="2">The sequence shown here is derived from an EMBL/GenBank/DDBJ whole genome shotgun (WGS) entry which is preliminary data.</text>
</comment>
<proteinExistence type="predicted"/>
<gene>
    <name evidence="2" type="ORF">PR048_016390</name>
</gene>
<organism evidence="2 3">
    <name type="scientific">Dryococelus australis</name>
    <dbReference type="NCBI Taxonomy" id="614101"/>
    <lineage>
        <taxon>Eukaryota</taxon>
        <taxon>Metazoa</taxon>
        <taxon>Ecdysozoa</taxon>
        <taxon>Arthropoda</taxon>
        <taxon>Hexapoda</taxon>
        <taxon>Insecta</taxon>
        <taxon>Pterygota</taxon>
        <taxon>Neoptera</taxon>
        <taxon>Polyneoptera</taxon>
        <taxon>Phasmatodea</taxon>
        <taxon>Verophasmatodea</taxon>
        <taxon>Anareolatae</taxon>
        <taxon>Phasmatidae</taxon>
        <taxon>Eurycanthinae</taxon>
        <taxon>Dryococelus</taxon>
    </lineage>
</organism>